<feature type="transmembrane region" description="Helical" evidence="1">
    <location>
        <begin position="90"/>
        <end position="110"/>
    </location>
</feature>
<keyword evidence="1" id="KW-1133">Transmembrane helix</keyword>
<keyword evidence="1" id="KW-0812">Transmembrane</keyword>
<dbReference type="Pfam" id="PF06898">
    <property type="entry name" value="YqfD"/>
    <property type="match status" value="1"/>
</dbReference>
<evidence type="ECO:0000256" key="1">
    <source>
        <dbReference type="SAM" id="Phobius"/>
    </source>
</evidence>
<organism evidence="2 3">
    <name type="scientific">Paenibacillus zeisoli</name>
    <dbReference type="NCBI Taxonomy" id="2496267"/>
    <lineage>
        <taxon>Bacteria</taxon>
        <taxon>Bacillati</taxon>
        <taxon>Bacillota</taxon>
        <taxon>Bacilli</taxon>
        <taxon>Bacillales</taxon>
        <taxon>Paenibacillaceae</taxon>
        <taxon>Paenibacillus</taxon>
    </lineage>
</organism>
<dbReference type="NCBIfam" id="TIGR02876">
    <property type="entry name" value="spore_yqfD"/>
    <property type="match status" value="1"/>
</dbReference>
<reference evidence="2 3" key="1">
    <citation type="submission" date="2018-12" db="EMBL/GenBank/DDBJ databases">
        <authorList>
            <person name="Sun L."/>
            <person name="Chen Z."/>
        </authorList>
    </citation>
    <scope>NUCLEOTIDE SEQUENCE [LARGE SCALE GENOMIC DNA]</scope>
    <source>
        <strain evidence="2 3">3-5-3</strain>
    </source>
</reference>
<dbReference type="AlphaFoldDB" id="A0A3S1D3U4"/>
<sequence>MKTPGLTKLRGSVKVTVRGGHIEAFVNELARERIEVWNLKSIGPNRLEMEVVISDYYRLRPLLKKTSCRVHVDQREGLPFFWNQVFKRKWFIAGFVLFFLMIYGFSSMVWDIEVKGNVKIPTEDILLAAKEEGIYPFQWISRLPEQDKLSKDLTRKLSGTSWVGVSKTGTKVTIEVVEAAQPKNTELQSPRSLVSKTDAVVTHIFAERGQPEVSKNDRVTKGSVLISGIQGEQAVVAKGDVRGLVWHEYTIEAPLVRKQKVYTGEKKEKGYLYFGSTAIQIWGYGKVSYEQSQTLTQMDPLTWRNWKLPIGWMSEDVMEVTELETKQSVEQTVIRGLERAKLDILAKNGADAQIVQQKILHEKTDNGKVYMKVLFEVEQNIAEELPIVHHQGE</sequence>
<dbReference type="RefSeq" id="WP_127198118.1">
    <property type="nucleotide sequence ID" value="NZ_RZNX01000001.1"/>
</dbReference>
<comment type="caution">
    <text evidence="2">The sequence shown here is derived from an EMBL/GenBank/DDBJ whole genome shotgun (WGS) entry which is preliminary data.</text>
</comment>
<evidence type="ECO:0000313" key="2">
    <source>
        <dbReference type="EMBL" id="RUT36427.1"/>
    </source>
</evidence>
<keyword evidence="1" id="KW-0472">Membrane</keyword>
<dbReference type="InterPro" id="IPR010690">
    <property type="entry name" value="YqfD"/>
</dbReference>
<protein>
    <submittedName>
        <fullName evidence="2">Sporulation protein YqfD</fullName>
    </submittedName>
</protein>
<gene>
    <name evidence="2" type="primary">yqfD</name>
    <name evidence="2" type="ORF">EJP77_05500</name>
</gene>
<proteinExistence type="predicted"/>
<dbReference type="PIRSF" id="PIRSF029895">
    <property type="entry name" value="SpoIV"/>
    <property type="match status" value="1"/>
</dbReference>
<dbReference type="EMBL" id="RZNX01000001">
    <property type="protein sequence ID" value="RUT36427.1"/>
    <property type="molecule type" value="Genomic_DNA"/>
</dbReference>
<accession>A0A3S1D3U4</accession>
<name>A0A3S1D3U4_9BACL</name>
<dbReference type="OrthoDB" id="1640349at2"/>
<dbReference type="Proteomes" id="UP000272464">
    <property type="component" value="Unassembled WGS sequence"/>
</dbReference>
<evidence type="ECO:0000313" key="3">
    <source>
        <dbReference type="Proteomes" id="UP000272464"/>
    </source>
</evidence>
<keyword evidence="3" id="KW-1185">Reference proteome</keyword>